<dbReference type="EMBL" id="QZAS01000036">
    <property type="protein sequence ID" value="THX02858.1"/>
    <property type="molecule type" value="Genomic_DNA"/>
</dbReference>
<sequence>MNNRVPHHTAEEQHNANTAAAQQTPSPHSIFERDIQVENAPPERRLLPPPPFSLQKQVIIICKTPEGQVHREWRFDRKEITHRSARMDDICRRRSSICDVMYVYVEHLHNFFANYERWLRTSELPDLTVTAADQRDVLVLWISMYELAREMDDWRLVAAINVKIMEVAKVSIWSFYKRSVVDYVKKARHDDELRHLLADLHVVAYFDGRIFNRYFWKLPKRLAFAIVRLKMLPHPPTPKSMAKGCAYHQHDHLYPLTECCAYRG</sequence>
<feature type="compositionally biased region" description="Low complexity" evidence="1">
    <location>
        <begin position="15"/>
        <end position="24"/>
    </location>
</feature>
<protein>
    <submittedName>
        <fullName evidence="2">Uncharacterized protein</fullName>
    </submittedName>
</protein>
<gene>
    <name evidence="2" type="ORF">D6D13_08062</name>
</gene>
<comment type="caution">
    <text evidence="2">The sequence shown here is derived from an EMBL/GenBank/DDBJ whole genome shotgun (WGS) entry which is preliminary data.</text>
</comment>
<dbReference type="AlphaFoldDB" id="A0A4V4IYY1"/>
<evidence type="ECO:0000256" key="1">
    <source>
        <dbReference type="SAM" id="MobiDB-lite"/>
    </source>
</evidence>
<feature type="region of interest" description="Disordered" evidence="1">
    <location>
        <begin position="1"/>
        <end position="28"/>
    </location>
</feature>
<organism evidence="2">
    <name type="scientific">Aureobasidium pullulans</name>
    <name type="common">Black yeast</name>
    <name type="synonym">Pullularia pullulans</name>
    <dbReference type="NCBI Taxonomy" id="5580"/>
    <lineage>
        <taxon>Eukaryota</taxon>
        <taxon>Fungi</taxon>
        <taxon>Dikarya</taxon>
        <taxon>Ascomycota</taxon>
        <taxon>Pezizomycotina</taxon>
        <taxon>Dothideomycetes</taxon>
        <taxon>Dothideomycetidae</taxon>
        <taxon>Dothideales</taxon>
        <taxon>Saccotheciaceae</taxon>
        <taxon>Aureobasidium</taxon>
    </lineage>
</organism>
<evidence type="ECO:0000313" key="2">
    <source>
        <dbReference type="EMBL" id="THX02858.1"/>
    </source>
</evidence>
<accession>A0A4V4IYY1</accession>
<proteinExistence type="predicted"/>
<reference evidence="2" key="1">
    <citation type="submission" date="2018-10" db="EMBL/GenBank/DDBJ databases">
        <title>Fifty Aureobasidium pullulans genomes reveal a recombining polyextremotolerant generalist.</title>
        <authorList>
            <person name="Gostincar C."/>
            <person name="Turk M."/>
            <person name="Zajc J."/>
            <person name="Gunde-Cimerman N."/>
        </authorList>
    </citation>
    <scope>NUCLEOTIDE SEQUENCE [LARGE SCALE GENOMIC DNA]</scope>
    <source>
        <strain evidence="2">EXF-10085</strain>
    </source>
</reference>
<name>A0A4V4IYY1_AURPU</name>